<evidence type="ECO:0000313" key="3">
    <source>
        <dbReference type="Proteomes" id="UP000823736"/>
    </source>
</evidence>
<dbReference type="SUPFAM" id="SSF117396">
    <property type="entry name" value="TM1631-like"/>
    <property type="match status" value="1"/>
</dbReference>
<dbReference type="RefSeq" id="WP_209492675.1">
    <property type="nucleotide sequence ID" value="NZ_JAGGLC010000007.1"/>
</dbReference>
<dbReference type="EMBL" id="JAGGLC010000007">
    <property type="protein sequence ID" value="MBP1988335.1"/>
    <property type="molecule type" value="Genomic_DNA"/>
</dbReference>
<dbReference type="InterPro" id="IPR002763">
    <property type="entry name" value="DUF72"/>
</dbReference>
<protein>
    <submittedName>
        <fullName evidence="2">Uncharacterized protein YecE (DUF72 family)</fullName>
    </submittedName>
</protein>
<feature type="compositionally biased region" description="Acidic residues" evidence="1">
    <location>
        <begin position="92"/>
        <end position="104"/>
    </location>
</feature>
<evidence type="ECO:0000256" key="1">
    <source>
        <dbReference type="SAM" id="MobiDB-lite"/>
    </source>
</evidence>
<dbReference type="AlphaFoldDB" id="A0A8T4H3Y4"/>
<proteinExistence type="predicted"/>
<dbReference type="Pfam" id="PF01904">
    <property type="entry name" value="DUF72"/>
    <property type="match status" value="1"/>
</dbReference>
<dbReference type="Proteomes" id="UP000823736">
    <property type="component" value="Unassembled WGS sequence"/>
</dbReference>
<evidence type="ECO:0000313" key="2">
    <source>
        <dbReference type="EMBL" id="MBP1988335.1"/>
    </source>
</evidence>
<dbReference type="Gene3D" id="3.20.20.410">
    <property type="entry name" value="Protein of unknown function UPF0759"/>
    <property type="match status" value="1"/>
</dbReference>
<dbReference type="PANTHER" id="PTHR30348">
    <property type="entry name" value="UNCHARACTERIZED PROTEIN YECE"/>
    <property type="match status" value="1"/>
</dbReference>
<gene>
    <name evidence="2" type="ORF">J2753_002857</name>
</gene>
<comment type="caution">
    <text evidence="2">The sequence shown here is derived from an EMBL/GenBank/DDBJ whole genome shotgun (WGS) entry which is preliminary data.</text>
</comment>
<dbReference type="InterPro" id="IPR036520">
    <property type="entry name" value="UPF0759_sf"/>
</dbReference>
<keyword evidence="3" id="KW-1185">Reference proteome</keyword>
<name>A0A8T4H3Y4_9EURY</name>
<sequence length="268" mass="30502">MADGEVRIGTCGYRWYDPESGWKERYESKLAAYADDPAFDLVELNTTFYSLPQQSTAERWREEAGEGFEFSAKGWQALTHEWRSPTWNGEREDVEDDDALDSDEVGGLRPTESVREAWRRTAERAAALDAGVALLQTPPSFGATDEHGTAMREFLGDIDREGLTLAWEPRGSWLAETERVAEICTDLDLVHVVDPLRDYPVSSHSTAYLRLHGLNADRYDYAYDYDAGELDTLAERVDDLRADHETVYVLFNNDARFENARALGRRFD</sequence>
<organism evidence="2 3">
    <name type="scientific">Halolamina salifodinae</name>
    <dbReference type="NCBI Taxonomy" id="1202767"/>
    <lineage>
        <taxon>Archaea</taxon>
        <taxon>Methanobacteriati</taxon>
        <taxon>Methanobacteriota</taxon>
        <taxon>Stenosarchaea group</taxon>
        <taxon>Halobacteria</taxon>
        <taxon>Halobacteriales</taxon>
        <taxon>Haloferacaceae</taxon>
    </lineage>
</organism>
<accession>A0A8T4H3Y4</accession>
<feature type="region of interest" description="Disordered" evidence="1">
    <location>
        <begin position="84"/>
        <end position="107"/>
    </location>
</feature>
<reference evidence="2" key="1">
    <citation type="submission" date="2021-03" db="EMBL/GenBank/DDBJ databases">
        <title>Genomic Encyclopedia of Type Strains, Phase IV (KMG-IV): sequencing the most valuable type-strain genomes for metagenomic binning, comparative biology and taxonomic classification.</title>
        <authorList>
            <person name="Goeker M."/>
        </authorList>
    </citation>
    <scope>NUCLEOTIDE SEQUENCE</scope>
    <source>
        <strain evidence="2">DSM 26232</strain>
    </source>
</reference>
<dbReference type="PANTHER" id="PTHR30348:SF4">
    <property type="entry name" value="DUF72 DOMAIN-CONTAINING PROTEIN"/>
    <property type="match status" value="1"/>
</dbReference>
<dbReference type="OrthoDB" id="35747at2157"/>